<dbReference type="InterPro" id="IPR013210">
    <property type="entry name" value="LRR_N_plant-typ"/>
</dbReference>
<dbReference type="STRING" id="1590841.A0A2R6PX53"/>
<feature type="domain" description="Leucine-rich repeat-containing N-terminal plant-type" evidence="9">
    <location>
        <begin position="18"/>
        <end position="55"/>
    </location>
</feature>
<dbReference type="Pfam" id="PF08263">
    <property type="entry name" value="LRRNT_2"/>
    <property type="match status" value="1"/>
</dbReference>
<evidence type="ECO:0000256" key="6">
    <source>
        <dbReference type="ARBA" id="ARBA00023136"/>
    </source>
</evidence>
<dbReference type="InterPro" id="IPR051848">
    <property type="entry name" value="PGIP"/>
</dbReference>
<reference evidence="10 11" key="1">
    <citation type="submission" date="2017-07" db="EMBL/GenBank/DDBJ databases">
        <title>An improved, manually edited Actinidia chinensis var. chinensis (kiwifruit) genome highlights the challenges associated with draft genomes and gene prediction in plants.</title>
        <authorList>
            <person name="Pilkington S."/>
            <person name="Crowhurst R."/>
            <person name="Hilario E."/>
            <person name="Nardozza S."/>
            <person name="Fraser L."/>
            <person name="Peng Y."/>
            <person name="Gunaseelan K."/>
            <person name="Simpson R."/>
            <person name="Tahir J."/>
            <person name="Deroles S."/>
            <person name="Templeton K."/>
            <person name="Luo Z."/>
            <person name="Davy M."/>
            <person name="Cheng C."/>
            <person name="Mcneilage M."/>
            <person name="Scaglione D."/>
            <person name="Liu Y."/>
            <person name="Zhang Q."/>
            <person name="Datson P."/>
            <person name="De Silva N."/>
            <person name="Gardiner S."/>
            <person name="Bassett H."/>
            <person name="Chagne D."/>
            <person name="Mccallum J."/>
            <person name="Dzierzon H."/>
            <person name="Deng C."/>
            <person name="Wang Y.-Y."/>
            <person name="Barron N."/>
            <person name="Manako K."/>
            <person name="Bowen J."/>
            <person name="Foster T."/>
            <person name="Erridge Z."/>
            <person name="Tiffin H."/>
            <person name="Waite C."/>
            <person name="Davies K."/>
            <person name="Grierson E."/>
            <person name="Laing W."/>
            <person name="Kirk R."/>
            <person name="Chen X."/>
            <person name="Wood M."/>
            <person name="Montefiori M."/>
            <person name="Brummell D."/>
            <person name="Schwinn K."/>
            <person name="Catanach A."/>
            <person name="Fullerton C."/>
            <person name="Li D."/>
            <person name="Meiyalaghan S."/>
            <person name="Nieuwenhuizen N."/>
            <person name="Read N."/>
            <person name="Prakash R."/>
            <person name="Hunter D."/>
            <person name="Zhang H."/>
            <person name="Mckenzie M."/>
            <person name="Knabel M."/>
            <person name="Harris A."/>
            <person name="Allan A."/>
            <person name="Chen A."/>
            <person name="Janssen B."/>
            <person name="Plunkett B."/>
            <person name="Dwamena C."/>
            <person name="Voogd C."/>
            <person name="Leif D."/>
            <person name="Lafferty D."/>
            <person name="Souleyre E."/>
            <person name="Varkonyi-Gasic E."/>
            <person name="Gambi F."/>
            <person name="Hanley J."/>
            <person name="Yao J.-L."/>
            <person name="Cheung J."/>
            <person name="David K."/>
            <person name="Warren B."/>
            <person name="Marsh K."/>
            <person name="Snowden K."/>
            <person name="Lin-Wang K."/>
            <person name="Brian L."/>
            <person name="Martinez-Sanchez M."/>
            <person name="Wang M."/>
            <person name="Ileperuma N."/>
            <person name="Macnee N."/>
            <person name="Campin R."/>
            <person name="Mcatee P."/>
            <person name="Drummond R."/>
            <person name="Espley R."/>
            <person name="Ireland H."/>
            <person name="Wu R."/>
            <person name="Atkinson R."/>
            <person name="Karunairetnam S."/>
            <person name="Bulley S."/>
            <person name="Chunkath S."/>
            <person name="Hanley Z."/>
            <person name="Storey R."/>
            <person name="Thrimawithana A."/>
            <person name="Thomson S."/>
            <person name="David C."/>
            <person name="Testolin R."/>
        </authorList>
    </citation>
    <scope>NUCLEOTIDE SEQUENCE [LARGE SCALE GENOMIC DNA]</scope>
    <source>
        <strain evidence="11">cv. Red5</strain>
        <tissue evidence="10">Young leaf</tissue>
    </source>
</reference>
<evidence type="ECO:0000256" key="7">
    <source>
        <dbReference type="ARBA" id="ARBA00038043"/>
    </source>
</evidence>
<organism evidence="10 11">
    <name type="scientific">Actinidia chinensis var. chinensis</name>
    <name type="common">Chinese soft-hair kiwi</name>
    <dbReference type="NCBI Taxonomy" id="1590841"/>
    <lineage>
        <taxon>Eukaryota</taxon>
        <taxon>Viridiplantae</taxon>
        <taxon>Streptophyta</taxon>
        <taxon>Embryophyta</taxon>
        <taxon>Tracheophyta</taxon>
        <taxon>Spermatophyta</taxon>
        <taxon>Magnoliopsida</taxon>
        <taxon>eudicotyledons</taxon>
        <taxon>Gunneridae</taxon>
        <taxon>Pentapetalae</taxon>
        <taxon>asterids</taxon>
        <taxon>Ericales</taxon>
        <taxon>Actinidiaceae</taxon>
        <taxon>Actinidia</taxon>
    </lineage>
</organism>
<evidence type="ECO:0000259" key="9">
    <source>
        <dbReference type="Pfam" id="PF08263"/>
    </source>
</evidence>
<name>A0A2R6PX53_ACTCC</name>
<keyword evidence="3" id="KW-0433">Leucine-rich repeat</keyword>
<dbReference type="InParanoid" id="A0A2R6PX53"/>
<dbReference type="InterPro" id="IPR032675">
    <property type="entry name" value="LRR_dom_sf"/>
</dbReference>
<sequence>MLFLLLLPSGLPADGCDANDRDALWKFKNSFSNPNPFPSWELVFDCCDWYGVECNETTKVVMGLTITSDYPGSIPDVIADLKHLEILRFHKNPFLVGEIPPAIGKLSKLRLLDISWTNISGHIPAFLANLKNLQFLLLSFNNLSGSIPPSLGTLPKLIALDLSRNQLTGPIPESFGHFPEKETPIALDLSHNKLYGEIPASLANIDFFRVDISRNNFSGDASMFFGTWKRTDMIVISRNNFAFNFSRVSFMESLVTLDISHNKIYGSIPSQITDAILLQELNVSYNRLCGEIPSGWKLKYRPEGFDNTSFLHNPSCLCGMPLGPCKP</sequence>
<dbReference type="InterPro" id="IPR001611">
    <property type="entry name" value="Leu-rich_rpt"/>
</dbReference>
<evidence type="ECO:0000256" key="1">
    <source>
        <dbReference type="ARBA" id="ARBA00004196"/>
    </source>
</evidence>
<feature type="signal peptide" evidence="8">
    <location>
        <begin position="1"/>
        <end position="18"/>
    </location>
</feature>
<evidence type="ECO:0000256" key="3">
    <source>
        <dbReference type="ARBA" id="ARBA00022614"/>
    </source>
</evidence>
<dbReference type="PRINTS" id="PR00019">
    <property type="entry name" value="LEURICHRPT"/>
</dbReference>
<dbReference type="OMA" id="NNPCCDW"/>
<protein>
    <submittedName>
        <fullName evidence="10">Polygalacturonase inhibitor 1 like</fullName>
    </submittedName>
</protein>
<dbReference type="Gramene" id="PSR98333">
    <property type="protein sequence ID" value="PSR98333"/>
    <property type="gene ID" value="CEY00_Acc24938"/>
</dbReference>
<dbReference type="Gene3D" id="3.80.10.10">
    <property type="entry name" value="Ribonuclease Inhibitor"/>
    <property type="match status" value="1"/>
</dbReference>
<evidence type="ECO:0000256" key="8">
    <source>
        <dbReference type="SAM" id="SignalP"/>
    </source>
</evidence>
<accession>A0A2R6PX53</accession>
<keyword evidence="4 8" id="KW-0732">Signal</keyword>
<evidence type="ECO:0000256" key="5">
    <source>
        <dbReference type="ARBA" id="ARBA00022737"/>
    </source>
</evidence>
<comment type="caution">
    <text evidence="10">The sequence shown here is derived from an EMBL/GenBank/DDBJ whole genome shotgun (WGS) entry which is preliminary data.</text>
</comment>
<evidence type="ECO:0000313" key="10">
    <source>
        <dbReference type="EMBL" id="PSR98333.1"/>
    </source>
</evidence>
<feature type="chain" id="PRO_5015356334" evidence="8">
    <location>
        <begin position="19"/>
        <end position="327"/>
    </location>
</feature>
<dbReference type="EMBL" id="NKQK01000022">
    <property type="protein sequence ID" value="PSR98333.1"/>
    <property type="molecule type" value="Genomic_DNA"/>
</dbReference>
<keyword evidence="6" id="KW-0472">Membrane</keyword>
<dbReference type="Pfam" id="PF00560">
    <property type="entry name" value="LRR_1"/>
    <property type="match status" value="4"/>
</dbReference>
<dbReference type="AlphaFoldDB" id="A0A2R6PX53"/>
<dbReference type="InterPro" id="IPR025875">
    <property type="entry name" value="Leu-rich_rpt_4"/>
</dbReference>
<evidence type="ECO:0000256" key="2">
    <source>
        <dbReference type="ARBA" id="ARBA00004370"/>
    </source>
</evidence>
<proteinExistence type="inferred from homology"/>
<keyword evidence="5" id="KW-0677">Repeat</keyword>
<keyword evidence="11" id="KW-1185">Reference proteome</keyword>
<dbReference type="OrthoDB" id="676979at2759"/>
<reference evidence="11" key="2">
    <citation type="journal article" date="2018" name="BMC Genomics">
        <title>A manually annotated Actinidia chinensis var. chinensis (kiwifruit) genome highlights the challenges associated with draft genomes and gene prediction in plants.</title>
        <authorList>
            <person name="Pilkington S.M."/>
            <person name="Crowhurst R."/>
            <person name="Hilario E."/>
            <person name="Nardozza S."/>
            <person name="Fraser L."/>
            <person name="Peng Y."/>
            <person name="Gunaseelan K."/>
            <person name="Simpson R."/>
            <person name="Tahir J."/>
            <person name="Deroles S.C."/>
            <person name="Templeton K."/>
            <person name="Luo Z."/>
            <person name="Davy M."/>
            <person name="Cheng C."/>
            <person name="McNeilage M."/>
            <person name="Scaglione D."/>
            <person name="Liu Y."/>
            <person name="Zhang Q."/>
            <person name="Datson P."/>
            <person name="De Silva N."/>
            <person name="Gardiner S.E."/>
            <person name="Bassett H."/>
            <person name="Chagne D."/>
            <person name="McCallum J."/>
            <person name="Dzierzon H."/>
            <person name="Deng C."/>
            <person name="Wang Y.Y."/>
            <person name="Barron L."/>
            <person name="Manako K."/>
            <person name="Bowen J."/>
            <person name="Foster T.M."/>
            <person name="Erridge Z.A."/>
            <person name="Tiffin H."/>
            <person name="Waite C.N."/>
            <person name="Davies K.M."/>
            <person name="Grierson E.P."/>
            <person name="Laing W.A."/>
            <person name="Kirk R."/>
            <person name="Chen X."/>
            <person name="Wood M."/>
            <person name="Montefiori M."/>
            <person name="Brummell D.A."/>
            <person name="Schwinn K.E."/>
            <person name="Catanach A."/>
            <person name="Fullerton C."/>
            <person name="Li D."/>
            <person name="Meiyalaghan S."/>
            <person name="Nieuwenhuizen N."/>
            <person name="Read N."/>
            <person name="Prakash R."/>
            <person name="Hunter D."/>
            <person name="Zhang H."/>
            <person name="McKenzie M."/>
            <person name="Knabel M."/>
            <person name="Harris A."/>
            <person name="Allan A.C."/>
            <person name="Gleave A."/>
            <person name="Chen A."/>
            <person name="Janssen B.J."/>
            <person name="Plunkett B."/>
            <person name="Ampomah-Dwamena C."/>
            <person name="Voogd C."/>
            <person name="Leif D."/>
            <person name="Lafferty D."/>
            <person name="Souleyre E.J.F."/>
            <person name="Varkonyi-Gasic E."/>
            <person name="Gambi F."/>
            <person name="Hanley J."/>
            <person name="Yao J.L."/>
            <person name="Cheung J."/>
            <person name="David K.M."/>
            <person name="Warren B."/>
            <person name="Marsh K."/>
            <person name="Snowden K.C."/>
            <person name="Lin-Wang K."/>
            <person name="Brian L."/>
            <person name="Martinez-Sanchez M."/>
            <person name="Wang M."/>
            <person name="Ileperuma N."/>
            <person name="Macnee N."/>
            <person name="Campin R."/>
            <person name="McAtee P."/>
            <person name="Drummond R.S.M."/>
            <person name="Espley R.V."/>
            <person name="Ireland H.S."/>
            <person name="Wu R."/>
            <person name="Atkinson R.G."/>
            <person name="Karunairetnam S."/>
            <person name="Bulley S."/>
            <person name="Chunkath S."/>
            <person name="Hanley Z."/>
            <person name="Storey R."/>
            <person name="Thrimawithana A.H."/>
            <person name="Thomson S."/>
            <person name="David C."/>
            <person name="Testolin R."/>
            <person name="Huang H."/>
            <person name="Hellens R.P."/>
            <person name="Schaffer R.J."/>
        </authorList>
    </citation>
    <scope>NUCLEOTIDE SEQUENCE [LARGE SCALE GENOMIC DNA]</scope>
    <source>
        <strain evidence="11">cv. Red5</strain>
    </source>
</reference>
<evidence type="ECO:0000313" key="11">
    <source>
        <dbReference type="Proteomes" id="UP000241394"/>
    </source>
</evidence>
<comment type="subcellular location">
    <subcellularLocation>
        <location evidence="1">Cell envelope</location>
    </subcellularLocation>
    <subcellularLocation>
        <location evidence="2">Membrane</location>
    </subcellularLocation>
</comment>
<dbReference type="Pfam" id="PF12799">
    <property type="entry name" value="LRR_4"/>
    <property type="match status" value="1"/>
</dbReference>
<dbReference type="PANTHER" id="PTHR48059">
    <property type="entry name" value="POLYGALACTURONASE INHIBITOR 1"/>
    <property type="match status" value="1"/>
</dbReference>
<dbReference type="FunFam" id="3.80.10.10:FF:000400">
    <property type="entry name" value="Nuclear pore complex protein NUP107"/>
    <property type="match status" value="1"/>
</dbReference>
<evidence type="ECO:0000256" key="4">
    <source>
        <dbReference type="ARBA" id="ARBA00022729"/>
    </source>
</evidence>
<dbReference type="GO" id="GO:0016020">
    <property type="term" value="C:membrane"/>
    <property type="evidence" value="ECO:0007669"/>
    <property type="project" value="UniProtKB-SubCell"/>
</dbReference>
<dbReference type="PANTHER" id="PTHR48059:SF4">
    <property type="entry name" value="POLYGALACTURONASE INHIBITOR 1-RELATED"/>
    <property type="match status" value="1"/>
</dbReference>
<dbReference type="SUPFAM" id="SSF52058">
    <property type="entry name" value="L domain-like"/>
    <property type="match status" value="1"/>
</dbReference>
<dbReference type="Proteomes" id="UP000241394">
    <property type="component" value="Chromosome LG22"/>
</dbReference>
<comment type="similarity">
    <text evidence="7">Belongs to the polygalacturonase-inhibiting protein family.</text>
</comment>
<gene>
    <name evidence="10" type="ORF">CEY00_Acc24938</name>
</gene>